<feature type="repeat" description="PPR" evidence="3">
    <location>
        <begin position="965"/>
        <end position="999"/>
    </location>
</feature>
<evidence type="ECO:0000313" key="7">
    <source>
        <dbReference type="Proteomes" id="UP000327013"/>
    </source>
</evidence>
<dbReference type="OrthoDB" id="411857at2759"/>
<dbReference type="PANTHER" id="PTHR46128:SF329">
    <property type="entry name" value="MITOCHONDRIAL GROUP I INTRON SPLICING FACTOR DMR1"/>
    <property type="match status" value="1"/>
</dbReference>
<protein>
    <recommendedName>
        <fullName evidence="5">Tetratricopeptide repeat domain-containing protein</fullName>
    </recommendedName>
</protein>
<dbReference type="FunFam" id="1.25.40.10:FF:000266">
    <property type="entry name" value="Pentatricopeptide repeat domain-containing protein"/>
    <property type="match status" value="1"/>
</dbReference>
<feature type="domain" description="Tetratricopeptide repeat" evidence="5">
    <location>
        <begin position="491"/>
        <end position="587"/>
    </location>
</feature>
<feature type="compositionally biased region" description="Polar residues" evidence="4">
    <location>
        <begin position="197"/>
        <end position="211"/>
    </location>
</feature>
<reference evidence="6 7" key="1">
    <citation type="submission" date="2019-06" db="EMBL/GenBank/DDBJ databases">
        <title>A chromosomal-level reference genome of Carpinus fangiana (Coryloideae, Betulaceae).</title>
        <authorList>
            <person name="Yang X."/>
            <person name="Wang Z."/>
            <person name="Zhang L."/>
            <person name="Hao G."/>
            <person name="Liu J."/>
            <person name="Yang Y."/>
        </authorList>
    </citation>
    <scope>NUCLEOTIDE SEQUENCE [LARGE SCALE GENOMIC DNA]</scope>
    <source>
        <strain evidence="6">Cfa_2016G</strain>
        <tissue evidence="6">Leaf</tissue>
    </source>
</reference>
<dbReference type="Pfam" id="PF01535">
    <property type="entry name" value="PPR"/>
    <property type="match status" value="1"/>
</dbReference>
<dbReference type="PANTHER" id="PTHR46128">
    <property type="entry name" value="MITOCHONDRIAL GROUP I INTRON SPLICING FACTOR CCM1"/>
    <property type="match status" value="1"/>
</dbReference>
<dbReference type="NCBIfam" id="TIGR00756">
    <property type="entry name" value="PPR"/>
    <property type="match status" value="3"/>
</dbReference>
<dbReference type="InterPro" id="IPR011990">
    <property type="entry name" value="TPR-like_helical_dom_sf"/>
</dbReference>
<evidence type="ECO:0000256" key="4">
    <source>
        <dbReference type="SAM" id="MobiDB-lite"/>
    </source>
</evidence>
<comment type="caution">
    <text evidence="6">The sequence shown here is derived from an EMBL/GenBank/DDBJ whole genome shotgun (WGS) entry which is preliminary data.</text>
</comment>
<feature type="region of interest" description="Disordered" evidence="4">
    <location>
        <begin position="119"/>
        <end position="144"/>
    </location>
</feature>
<comment type="similarity">
    <text evidence="1">Belongs to the PPR family. P subfamily.</text>
</comment>
<dbReference type="InterPro" id="IPR050872">
    <property type="entry name" value="PPR_P_subfamily"/>
</dbReference>
<organism evidence="6 7">
    <name type="scientific">Carpinus fangiana</name>
    <dbReference type="NCBI Taxonomy" id="176857"/>
    <lineage>
        <taxon>Eukaryota</taxon>
        <taxon>Viridiplantae</taxon>
        <taxon>Streptophyta</taxon>
        <taxon>Embryophyta</taxon>
        <taxon>Tracheophyta</taxon>
        <taxon>Spermatophyta</taxon>
        <taxon>Magnoliopsida</taxon>
        <taxon>eudicotyledons</taxon>
        <taxon>Gunneridae</taxon>
        <taxon>Pentapetalae</taxon>
        <taxon>rosids</taxon>
        <taxon>fabids</taxon>
        <taxon>Fagales</taxon>
        <taxon>Betulaceae</taxon>
        <taxon>Carpinus</taxon>
    </lineage>
</organism>
<dbReference type="AlphaFoldDB" id="A0A5N6L6Y0"/>
<evidence type="ECO:0000256" key="2">
    <source>
        <dbReference type="ARBA" id="ARBA00022737"/>
    </source>
</evidence>
<keyword evidence="7" id="KW-1185">Reference proteome</keyword>
<dbReference type="Pfam" id="PF13812">
    <property type="entry name" value="PPR_3"/>
    <property type="match status" value="2"/>
</dbReference>
<keyword evidence="2" id="KW-0677">Repeat</keyword>
<dbReference type="InterPro" id="IPR057585">
    <property type="entry name" value="TPR_dom_fungi"/>
</dbReference>
<dbReference type="Proteomes" id="UP000327013">
    <property type="component" value="Unassembled WGS sequence"/>
</dbReference>
<dbReference type="InterPro" id="IPR002885">
    <property type="entry name" value="PPR_rpt"/>
</dbReference>
<name>A0A5N6L6Y0_9ROSI</name>
<accession>A0A5N6L6Y0</accession>
<gene>
    <name evidence="6" type="ORF">FH972_026580</name>
</gene>
<evidence type="ECO:0000256" key="1">
    <source>
        <dbReference type="ARBA" id="ARBA00007626"/>
    </source>
</evidence>
<proteinExistence type="inferred from homology"/>
<sequence length="1269" mass="136924">MVFKPINLARQSLLKSFAHGYAQSLVAASQSSSASQNTSFQSLGYGLFGRPQLPAKSQHHQHGFHSTNSAGAGAKAGQSDSPSGLAAYYDAWQRHQKAEDKDWHQFQFAKRIGWKAPTTIPEGQVAEDPSKKPRRAGLTRSYTTSALDDDAKQVSTSIATPANSHVAAADDLEINAVDTARFMVSTPNSDAAPESDASFTETSLSPRSTAPTSVISESDVYTEQLTGLAEAGKYGDIPGVFERMLVAGVAPTASAYNALMLSAMDLVQGKHQVVPKVLDVYTDMLHRGVVPDTSSYAIMIELLAARAVEVMYMKKDIATKQARYGGMDQEGSFLFRSDEAESNILAEDDSLSLAVKLFDTAAAVSTSHLFASETYRVLIGACAETGRTDDMVRIYANMESQNVQAPTAIFAPMIQAFASTGDLASAVECYDEYKALAVAHDIGEKVIVRKDEDVYAAVVKAYAMCNRTDGGLRFVERIEASLTNSDRVVSLRNTIALQSLLPQWLAQGKYADAIAHTTEKLTGQAQAQAFASICIHAADKGLAPVASQAFRLLDELSPASEGVAHAMLAMHVRLGNIQGANGVWQRIIAARPTADLIEPTAMYALSLIAGGNAEQGLKESRAIFGRVRSEAASKIDVAEQIDEAVEVISSSIVKAGAQASASASMELIWLMIENGSLVAPVAEHLLAGLGPEEISSMAWNEVNVLSQVQASLLLSGAQLDVAHSARFTHLFEILVSSGLPLEKTTAQLIDQALPALGRADLISRWQAHQFPATTPVLSPTLTGFPSPAPPAPAAFDDSFDPYANSTDFKGSAVIGEELDKSYGRHSAHLSEALSKFKNMRRAGRHPRYLTYAKLITAAAKENRLSLAQEILAMAKQDVPLVTNSRVVRQGWVNILDSMVAACLTVGKRDQASQFHAELVNMGTAPSANTFGLYITTLKESTKTFDEATEAVKIFQRAKLEGVEPSSFLYNALIGKLGKARRIDDCLFYFAEMRNLGIRPTSVTYGTIVNALCRVSDDKFAEELFEEMESMPNYKPRPAPYNSLMQYFLTTKRDRSKVLAYYNRMKANKIQPTMHTYKLLIDAHASLTPVDLTSAEAVLQEIRQSGAQPEPVHYAALIHAKGCVLHDMVGARALFDEVMAQSAPTASLYQALFESYVANHDVASTEPLLASMAVPMTAYIANTLIHGWATTGDITKARAVYDRLGREHREPSTYEAMTRAYIATDNHGLAMSVVGEALRRGYPTAVANKICDLVVGGNGGATTQAAPIVV</sequence>
<dbReference type="EMBL" id="VIBQ01000100">
    <property type="protein sequence ID" value="KAB8760588.1"/>
    <property type="molecule type" value="Genomic_DNA"/>
</dbReference>
<dbReference type="Gene3D" id="1.25.40.10">
    <property type="entry name" value="Tetratricopeptide repeat domain"/>
    <property type="match status" value="5"/>
</dbReference>
<feature type="repeat" description="PPR" evidence="3">
    <location>
        <begin position="1000"/>
        <end position="1030"/>
    </location>
</feature>
<feature type="region of interest" description="Disordered" evidence="4">
    <location>
        <begin position="51"/>
        <end position="79"/>
    </location>
</feature>
<feature type="region of interest" description="Disordered" evidence="4">
    <location>
        <begin position="186"/>
        <end position="211"/>
    </location>
</feature>
<evidence type="ECO:0000259" key="5">
    <source>
        <dbReference type="Pfam" id="PF24603"/>
    </source>
</evidence>
<evidence type="ECO:0000313" key="6">
    <source>
        <dbReference type="EMBL" id="KAB8760588.1"/>
    </source>
</evidence>
<dbReference type="PROSITE" id="PS51375">
    <property type="entry name" value="PPR"/>
    <property type="match status" value="3"/>
</dbReference>
<feature type="repeat" description="PPR" evidence="3">
    <location>
        <begin position="371"/>
        <end position="405"/>
    </location>
</feature>
<dbReference type="Pfam" id="PF13041">
    <property type="entry name" value="PPR_2"/>
    <property type="match status" value="1"/>
</dbReference>
<evidence type="ECO:0000256" key="3">
    <source>
        <dbReference type="PROSITE-ProRule" id="PRU00708"/>
    </source>
</evidence>
<dbReference type="Pfam" id="PF24603">
    <property type="entry name" value="TPR_30"/>
    <property type="match status" value="1"/>
</dbReference>